<sequence length="172" mass="19532">MDKVKTIVIEDGQLIQDIGITTLTNDYVELIPKNYIARYLKFNITFKNLIPNKEVTTESIVPEQTATTEPIITEEVVDNSETTTTTNDDTTGEQIEPTSEVINEVVNNDITESIVNDTRFPFIKINGELCPIMIQQDYEIKYDDRFNIQSLMINRDIGLGSMTMILVNYGTL</sequence>
<comment type="caution">
    <text evidence="1">The sequence shown here is derived from an EMBL/GenBank/DDBJ whole genome shotgun (WGS) entry which is preliminary data.</text>
</comment>
<evidence type="ECO:0000313" key="2">
    <source>
        <dbReference type="Proteomes" id="UP000821656"/>
    </source>
</evidence>
<dbReference type="Proteomes" id="UP000821656">
    <property type="component" value="Unassembled WGS sequence"/>
</dbReference>
<evidence type="ECO:0000313" key="1">
    <source>
        <dbReference type="EMBL" id="NRV07623.1"/>
    </source>
</evidence>
<name>A0A9Q5CTP3_CLOBE</name>
<reference evidence="1" key="1">
    <citation type="submission" date="2020-05" db="EMBL/GenBank/DDBJ databases">
        <title>Genomic insights into acetone-butanol-ethanol (ABE) fermentation by sequencing solventogenic clostridia strains.</title>
        <authorList>
            <person name="Brown S."/>
        </authorList>
    </citation>
    <scope>NUCLEOTIDE SEQUENCE</scope>
    <source>
        <strain evidence="1">DJ126</strain>
    </source>
</reference>
<dbReference type="RefSeq" id="WP_077305502.1">
    <property type="nucleotide sequence ID" value="NZ_CP016090.1"/>
</dbReference>
<dbReference type="AlphaFoldDB" id="A0A9Q5CTP3"/>
<dbReference type="EMBL" id="JABSXK010000001">
    <property type="protein sequence ID" value="NRV07623.1"/>
    <property type="molecule type" value="Genomic_DNA"/>
</dbReference>
<accession>A0A9Q5CTP3</accession>
<gene>
    <name evidence="1" type="ORF">DFH45_000586</name>
</gene>
<protein>
    <submittedName>
        <fullName evidence="1">Uncharacterized protein</fullName>
    </submittedName>
</protein>
<proteinExistence type="predicted"/>
<organism evidence="1 2">
    <name type="scientific">Clostridium beijerinckii</name>
    <name type="common">Clostridium MP</name>
    <dbReference type="NCBI Taxonomy" id="1520"/>
    <lineage>
        <taxon>Bacteria</taxon>
        <taxon>Bacillati</taxon>
        <taxon>Bacillota</taxon>
        <taxon>Clostridia</taxon>
        <taxon>Eubacteriales</taxon>
        <taxon>Clostridiaceae</taxon>
        <taxon>Clostridium</taxon>
    </lineage>
</organism>